<dbReference type="Gene3D" id="2.130.10.10">
    <property type="entry name" value="YVTN repeat-like/Quinoprotein amine dehydrogenase"/>
    <property type="match status" value="1"/>
</dbReference>
<accession>A0A0M9BJF6</accession>
<reference evidence="1 2" key="1">
    <citation type="submission" date="2015-08" db="EMBL/GenBank/DDBJ databases">
        <title>Draft genome sequence of cellulolytic and xylanolytic Paenibacillus sp. A59, isolated from a decaying forest soil from Patagonia, Argentina.</title>
        <authorList>
            <person name="Ghio S."/>
            <person name="Caceres A.M."/>
            <person name="Talia P."/>
            <person name="Grasso D."/>
            <person name="Campos E."/>
        </authorList>
    </citation>
    <scope>NUCLEOTIDE SEQUENCE [LARGE SCALE GENOMIC DNA]</scope>
    <source>
        <strain evidence="1 2">A59</strain>
    </source>
</reference>
<dbReference type="PANTHER" id="PTHR43118">
    <property type="entry name" value="RHAMNOGALACTURONAN LYASE (EUROFUNG)"/>
    <property type="match status" value="1"/>
</dbReference>
<evidence type="ECO:0008006" key="3">
    <source>
        <dbReference type="Google" id="ProtNLM"/>
    </source>
</evidence>
<dbReference type="InterPro" id="IPR015943">
    <property type="entry name" value="WD40/YVTN_repeat-like_dom_sf"/>
</dbReference>
<organism evidence="1 2">
    <name type="scientific">Paenibacillus xylanivorans</name>
    <dbReference type="NCBI Taxonomy" id="1705561"/>
    <lineage>
        <taxon>Bacteria</taxon>
        <taxon>Bacillati</taxon>
        <taxon>Bacillota</taxon>
        <taxon>Bacilli</taxon>
        <taxon>Bacillales</taxon>
        <taxon>Paenibacillaceae</taxon>
        <taxon>Paenibacillus</taxon>
    </lineage>
</organism>
<evidence type="ECO:0000313" key="1">
    <source>
        <dbReference type="EMBL" id="KOY13433.1"/>
    </source>
</evidence>
<dbReference type="EMBL" id="LITU01000081">
    <property type="protein sequence ID" value="KOY13433.1"/>
    <property type="molecule type" value="Genomic_DNA"/>
</dbReference>
<dbReference type="SUPFAM" id="SSF69318">
    <property type="entry name" value="Integrin alpha N-terminal domain"/>
    <property type="match status" value="1"/>
</dbReference>
<protein>
    <recommendedName>
        <fullName evidence="3">Alpha integrin</fullName>
    </recommendedName>
</protein>
<evidence type="ECO:0000313" key="2">
    <source>
        <dbReference type="Proteomes" id="UP000037688"/>
    </source>
</evidence>
<sequence length="418" mass="46733">MNHQPYEIGKVNISEAGERCKMLLGDLNGDGRLEMLLVQADGGIDDRYVPHQVCCLSAYDLDGTLIWRVGTPDPDAGGPGSDYPAQIADWDGDGNNEVLCVMNKQFLVLNGRTGEIKKCHDLPGEQAHDCIILANLTGDQHTMDILVKDRYKMLWALDHDFKVLWKHEGNIGHFPWVYDIDGDGKDEVMAGYDMLDHDGTLLWSCQNLDDHADCIWFGDVDEDGEVEIVIGGSVTVMMDRYGNEKWRYEDSIESQHIALGKFCAGRQGLQIAGLDRIIRGDENGKDGMFMLDSEGKELWKEDRKTRGWLTIIEPVSNWDDSGLDYILAYRRGGGVLPSLVNGHMQTIAVFEKEGYAVHADLCQSGREQVIIYDAHEAVIYSSSVLDVTTPIFLDIKRAQLQPKRLYSSTLYPGGEVSI</sequence>
<dbReference type="OrthoDB" id="9816589at2"/>
<name>A0A0M9BJF6_9BACL</name>
<dbReference type="AlphaFoldDB" id="A0A0M9BJF6"/>
<dbReference type="RefSeq" id="WP_053783775.1">
    <property type="nucleotide sequence ID" value="NZ_LITU01000081.1"/>
</dbReference>
<keyword evidence="2" id="KW-1185">Reference proteome</keyword>
<dbReference type="InterPro" id="IPR034641">
    <property type="entry name" value="RGL11"/>
</dbReference>
<dbReference type="InterPro" id="IPR028994">
    <property type="entry name" value="Integrin_alpha_N"/>
</dbReference>
<proteinExistence type="predicted"/>
<dbReference type="PANTHER" id="PTHR43118:SF1">
    <property type="entry name" value="RHAMNOGALACTURONAN LYASE (EUROFUNG)"/>
    <property type="match status" value="1"/>
</dbReference>
<gene>
    <name evidence="1" type="ORF">AMS66_27390</name>
</gene>
<dbReference type="Proteomes" id="UP000037688">
    <property type="component" value="Unassembled WGS sequence"/>
</dbReference>
<comment type="caution">
    <text evidence="1">The sequence shown here is derived from an EMBL/GenBank/DDBJ whole genome shotgun (WGS) entry which is preliminary data.</text>
</comment>
<dbReference type="PATRIC" id="fig|1705561.3.peg.5763"/>